<dbReference type="OrthoDB" id="4207132at2759"/>
<sequence length="237" mass="27311">MWFRKGFDPGTIVTLDKPAPSQWQIIEKLNEHNYQLDEHDDHTKRRFMRIYLQVPFHGTEMDDADTRASQAMTIMPPELTAYQYLTEKQSSNTPKLLGYKISTQDKSGPVPGGFVVRLVWEMVPGLRLGSKTGPDVFWDLDASERQEIREAFMEGFRKMEYLGYRNDGAGLSSLVWNQQSKTLYFIGFNLCNAGKIPRSDVPTDFDITWVARYGLAIPNSKAWRKEGWNGDTSGWKW</sequence>
<gene>
    <name evidence="1" type="ORF">CFD26_106696</name>
</gene>
<reference evidence="1 2" key="1">
    <citation type="submission" date="2018-08" db="EMBL/GenBank/DDBJ databases">
        <title>Draft genome sequences of two Aspergillus turcosus clinical strains isolated from bronchoalveolar lavage fluid: one azole-susceptible and the other azole-resistant.</title>
        <authorList>
            <person name="Parent-Michaud M."/>
            <person name="Dufresne P.J."/>
            <person name="Fournier E."/>
            <person name="Martineau C."/>
            <person name="Moreira S."/>
            <person name="Perkins V."/>
            <person name="De Repentigny L."/>
            <person name="Dufresne S.F."/>
        </authorList>
    </citation>
    <scope>NUCLEOTIDE SEQUENCE [LARGE SCALE GENOMIC DNA]</scope>
    <source>
        <strain evidence="1">HMR AF 1038</strain>
    </source>
</reference>
<evidence type="ECO:0000313" key="1">
    <source>
        <dbReference type="EMBL" id="RLM00225.1"/>
    </source>
</evidence>
<proteinExistence type="predicted"/>
<accession>A0A229X144</accession>
<comment type="caution">
    <text evidence="1">The sequence shown here is derived from an EMBL/GenBank/DDBJ whole genome shotgun (WGS) entry which is preliminary data.</text>
</comment>
<dbReference type="AlphaFoldDB" id="A0A229X144"/>
<dbReference type="Proteomes" id="UP000215289">
    <property type="component" value="Unassembled WGS sequence"/>
</dbReference>
<name>A0A229X144_9EURO</name>
<organism evidence="1 2">
    <name type="scientific">Aspergillus turcosus</name>
    <dbReference type="NCBI Taxonomy" id="1245748"/>
    <lineage>
        <taxon>Eukaryota</taxon>
        <taxon>Fungi</taxon>
        <taxon>Dikarya</taxon>
        <taxon>Ascomycota</taxon>
        <taxon>Pezizomycotina</taxon>
        <taxon>Eurotiomycetes</taxon>
        <taxon>Eurotiomycetidae</taxon>
        <taxon>Eurotiales</taxon>
        <taxon>Aspergillaceae</taxon>
        <taxon>Aspergillus</taxon>
        <taxon>Aspergillus subgen. Fumigati</taxon>
    </lineage>
</organism>
<dbReference type="EMBL" id="NIDN02000018">
    <property type="protein sequence ID" value="RLM00225.1"/>
    <property type="molecule type" value="Genomic_DNA"/>
</dbReference>
<protein>
    <submittedName>
        <fullName evidence="1">Uncharacterized protein</fullName>
    </submittedName>
</protein>
<keyword evidence="2" id="KW-1185">Reference proteome</keyword>
<evidence type="ECO:0000313" key="2">
    <source>
        <dbReference type="Proteomes" id="UP000215289"/>
    </source>
</evidence>